<sequence>MYENNVTRIEELTKQQNAWRINTLNLIASENVLSLRARGIMGSDFAHRYAEGHPGERYYQGTDIIDEIETRLKKHLKSLFHCRQVDVRPISGTMSNDAVFSLYIKPGDVVMVNSTPGGGHISHHKAGSVGKYTANIINFPLTADGYHTDVAHTIDYAKALNPKVMIMGKSLFLFPEPVKELADFCKEHGIVLIYDAAHVLGLIAGRQFQDPIKEGAFIMTGSTHKTFFGSQRGLILSNVGEKDWRAIDKGAFPGSSSNHHLDTLVALTIATYEMMEFGQEYARQIIANAKTLGQKLYDLGFNVQAPDFGFTESHQIALDVTQYGGGDEVARHLKDNHIILNMNLLPFEPLVNVTNPAGIRIGVQEMTRFGMKETEMETIAFLFKKCLVDGKHVGDEVKEFRQQYQKIQYSFDDVERSESKYQDPVPILTADMLVDV</sequence>
<feature type="domain" description="Serine hydroxymethyltransferase-like" evidence="4">
    <location>
        <begin position="8"/>
        <end position="380"/>
    </location>
</feature>
<dbReference type="EMBL" id="DF820465">
    <property type="protein sequence ID" value="GAK57047.1"/>
    <property type="molecule type" value="Genomic_DNA"/>
</dbReference>
<evidence type="ECO:0000256" key="1">
    <source>
        <dbReference type="ARBA" id="ARBA00001933"/>
    </source>
</evidence>
<dbReference type="InterPro" id="IPR015421">
    <property type="entry name" value="PyrdxlP-dep_Trfase_major"/>
</dbReference>
<dbReference type="Proteomes" id="UP000030661">
    <property type="component" value="Unassembled WGS sequence"/>
</dbReference>
<reference evidence="5" key="1">
    <citation type="journal article" date="2015" name="PeerJ">
        <title>First genomic representation of candidate bacterial phylum KSB3 points to enhanced environmental sensing as a trigger of wastewater bulking.</title>
        <authorList>
            <person name="Sekiguchi Y."/>
            <person name="Ohashi A."/>
            <person name="Parks D.H."/>
            <person name="Yamauchi T."/>
            <person name="Tyson G.W."/>
            <person name="Hugenholtz P."/>
        </authorList>
    </citation>
    <scope>NUCLEOTIDE SEQUENCE [LARGE SCALE GENOMIC DNA]</scope>
</reference>
<dbReference type="InterPro" id="IPR049943">
    <property type="entry name" value="Ser_HO-MeTrfase-like"/>
</dbReference>
<dbReference type="InterPro" id="IPR015424">
    <property type="entry name" value="PyrdxlP-dep_Trfase"/>
</dbReference>
<dbReference type="HOGENOM" id="CLU_022477_2_1_0"/>
<feature type="modified residue" description="N6-(pyridoxal phosphate)lysine" evidence="3">
    <location>
        <position position="225"/>
    </location>
</feature>
<organism evidence="5">
    <name type="scientific">Vecturithrix granuli</name>
    <dbReference type="NCBI Taxonomy" id="1499967"/>
    <lineage>
        <taxon>Bacteria</taxon>
        <taxon>Candidatus Moduliflexota</taxon>
        <taxon>Candidatus Vecturitrichia</taxon>
        <taxon>Candidatus Vecturitrichales</taxon>
        <taxon>Candidatus Vecturitrichaceae</taxon>
        <taxon>Candidatus Vecturithrix</taxon>
    </lineage>
</organism>
<gene>
    <name evidence="5" type="ORF">U27_04011</name>
</gene>
<dbReference type="GO" id="GO:0019264">
    <property type="term" value="P:glycine biosynthetic process from serine"/>
    <property type="evidence" value="ECO:0007669"/>
    <property type="project" value="InterPro"/>
</dbReference>
<dbReference type="STRING" id="1499967.U27_04011"/>
<dbReference type="Pfam" id="PF00464">
    <property type="entry name" value="SHMT"/>
    <property type="match status" value="1"/>
</dbReference>
<dbReference type="GO" id="GO:0035999">
    <property type="term" value="P:tetrahydrofolate interconversion"/>
    <property type="evidence" value="ECO:0007669"/>
    <property type="project" value="InterPro"/>
</dbReference>
<evidence type="ECO:0000256" key="2">
    <source>
        <dbReference type="ARBA" id="ARBA00022898"/>
    </source>
</evidence>
<keyword evidence="6" id="KW-1185">Reference proteome</keyword>
<keyword evidence="5" id="KW-0489">Methyltransferase</keyword>
<dbReference type="GO" id="GO:0008168">
    <property type="term" value="F:methyltransferase activity"/>
    <property type="evidence" value="ECO:0007669"/>
    <property type="project" value="UniProtKB-KW"/>
</dbReference>
<dbReference type="GO" id="GO:0005737">
    <property type="term" value="C:cytoplasm"/>
    <property type="evidence" value="ECO:0007669"/>
    <property type="project" value="TreeGrafter"/>
</dbReference>
<keyword evidence="5" id="KW-0808">Transferase</keyword>
<dbReference type="eggNOG" id="COG0112">
    <property type="taxonomic scope" value="Bacteria"/>
</dbReference>
<comment type="cofactor">
    <cofactor evidence="1 3">
        <name>pyridoxal 5'-phosphate</name>
        <dbReference type="ChEBI" id="CHEBI:597326"/>
    </cofactor>
</comment>
<dbReference type="GO" id="GO:0030170">
    <property type="term" value="F:pyridoxal phosphate binding"/>
    <property type="evidence" value="ECO:0007669"/>
    <property type="project" value="InterPro"/>
</dbReference>
<evidence type="ECO:0000256" key="3">
    <source>
        <dbReference type="PIRSR" id="PIRSR000412-50"/>
    </source>
</evidence>
<dbReference type="Gene3D" id="3.90.1150.10">
    <property type="entry name" value="Aspartate Aminotransferase, domain 1"/>
    <property type="match status" value="1"/>
</dbReference>
<dbReference type="NCBIfam" id="NF000586">
    <property type="entry name" value="PRK00011.1"/>
    <property type="match status" value="1"/>
</dbReference>
<proteinExistence type="predicted"/>
<dbReference type="InterPro" id="IPR015422">
    <property type="entry name" value="PyrdxlP-dep_Trfase_small"/>
</dbReference>
<evidence type="ECO:0000259" key="4">
    <source>
        <dbReference type="Pfam" id="PF00464"/>
    </source>
</evidence>
<evidence type="ECO:0000313" key="5">
    <source>
        <dbReference type="EMBL" id="GAK57047.1"/>
    </source>
</evidence>
<dbReference type="GO" id="GO:0004372">
    <property type="term" value="F:glycine hydroxymethyltransferase activity"/>
    <property type="evidence" value="ECO:0007669"/>
    <property type="project" value="InterPro"/>
</dbReference>
<dbReference type="GO" id="GO:0032259">
    <property type="term" value="P:methylation"/>
    <property type="evidence" value="ECO:0007669"/>
    <property type="project" value="UniProtKB-KW"/>
</dbReference>
<name>A0A081BXJ2_VECG1</name>
<dbReference type="InterPro" id="IPR001085">
    <property type="entry name" value="Ser_HO-MeTrfase"/>
</dbReference>
<dbReference type="InterPro" id="IPR039429">
    <property type="entry name" value="SHMT-like_dom"/>
</dbReference>
<dbReference type="SUPFAM" id="SSF53383">
    <property type="entry name" value="PLP-dependent transferases"/>
    <property type="match status" value="1"/>
</dbReference>
<dbReference type="PANTHER" id="PTHR11680:SF35">
    <property type="entry name" value="SERINE HYDROXYMETHYLTRANSFERASE 1"/>
    <property type="match status" value="1"/>
</dbReference>
<accession>A0A081BXJ2</accession>
<dbReference type="AlphaFoldDB" id="A0A081BXJ2"/>
<dbReference type="PIRSF" id="PIRSF000412">
    <property type="entry name" value="SHMT"/>
    <property type="match status" value="1"/>
</dbReference>
<dbReference type="PANTHER" id="PTHR11680">
    <property type="entry name" value="SERINE HYDROXYMETHYLTRANSFERASE"/>
    <property type="match status" value="1"/>
</dbReference>
<keyword evidence="2 3" id="KW-0663">Pyridoxal phosphate</keyword>
<evidence type="ECO:0000313" key="6">
    <source>
        <dbReference type="Proteomes" id="UP000030661"/>
    </source>
</evidence>
<protein>
    <submittedName>
        <fullName evidence="5">Serine hydroxymethyltransferase</fullName>
    </submittedName>
</protein>
<dbReference type="Gene3D" id="3.40.640.10">
    <property type="entry name" value="Type I PLP-dependent aspartate aminotransferase-like (Major domain)"/>
    <property type="match status" value="1"/>
</dbReference>